<dbReference type="SUPFAM" id="SSF53098">
    <property type="entry name" value="Ribonuclease H-like"/>
    <property type="match status" value="1"/>
</dbReference>
<sequence length="117" mass="13464">MPESRNGNKPKERMPRQPMFGVPKALISDQGNHFCNRAMATLLEKYGVVHRVATAYHPQTNGQAKLQKMVNPSRNDWSRLLEDVFWAHKIAYRTLLGMSSYRIVFGKACHMPVEIEH</sequence>
<reference evidence="2" key="1">
    <citation type="submission" date="2018-05" db="EMBL/GenBank/DDBJ databases">
        <title>Draft genome of Mucuna pruriens seed.</title>
        <authorList>
            <person name="Nnadi N.E."/>
            <person name="Vos R."/>
            <person name="Hasami M.H."/>
            <person name="Devisetty U.K."/>
            <person name="Aguiy J.C."/>
        </authorList>
    </citation>
    <scope>NUCLEOTIDE SEQUENCE [LARGE SCALE GENOMIC DNA]</scope>
    <source>
        <strain evidence="2">JCA_2017</strain>
    </source>
</reference>
<feature type="non-terminal residue" evidence="2">
    <location>
        <position position="1"/>
    </location>
</feature>
<proteinExistence type="predicted"/>
<name>A0A371GBM1_MUCPR</name>
<dbReference type="AlphaFoldDB" id="A0A371GBM1"/>
<dbReference type="PANTHER" id="PTHR47266">
    <property type="entry name" value="ENDONUCLEASE-RELATED"/>
    <property type="match status" value="1"/>
</dbReference>
<dbReference type="InterPro" id="IPR012337">
    <property type="entry name" value="RNaseH-like_sf"/>
</dbReference>
<evidence type="ECO:0000259" key="1">
    <source>
        <dbReference type="PROSITE" id="PS50994"/>
    </source>
</evidence>
<dbReference type="OrthoDB" id="1903608at2759"/>
<dbReference type="EMBL" id="QJKJ01006091">
    <property type="protein sequence ID" value="RDX87947.1"/>
    <property type="molecule type" value="Genomic_DNA"/>
</dbReference>
<feature type="domain" description="Integrase catalytic" evidence="1">
    <location>
        <begin position="1"/>
        <end position="65"/>
    </location>
</feature>
<dbReference type="GO" id="GO:0015074">
    <property type="term" value="P:DNA integration"/>
    <property type="evidence" value="ECO:0007669"/>
    <property type="project" value="InterPro"/>
</dbReference>
<accession>A0A371GBM1</accession>
<dbReference type="PROSITE" id="PS50994">
    <property type="entry name" value="INTEGRASE"/>
    <property type="match status" value="1"/>
</dbReference>
<evidence type="ECO:0000313" key="2">
    <source>
        <dbReference type="EMBL" id="RDX87947.1"/>
    </source>
</evidence>
<keyword evidence="3" id="KW-1185">Reference proteome</keyword>
<comment type="caution">
    <text evidence="2">The sequence shown here is derived from an EMBL/GenBank/DDBJ whole genome shotgun (WGS) entry which is preliminary data.</text>
</comment>
<dbReference type="InterPro" id="IPR052160">
    <property type="entry name" value="Gypsy_RT_Integrase-like"/>
</dbReference>
<dbReference type="InterPro" id="IPR036397">
    <property type="entry name" value="RNaseH_sf"/>
</dbReference>
<dbReference type="InterPro" id="IPR001584">
    <property type="entry name" value="Integrase_cat-core"/>
</dbReference>
<evidence type="ECO:0000313" key="3">
    <source>
        <dbReference type="Proteomes" id="UP000257109"/>
    </source>
</evidence>
<gene>
    <name evidence="2" type="ORF">CR513_30517</name>
</gene>
<dbReference type="Gene3D" id="3.30.420.10">
    <property type="entry name" value="Ribonuclease H-like superfamily/Ribonuclease H"/>
    <property type="match status" value="1"/>
</dbReference>
<dbReference type="Proteomes" id="UP000257109">
    <property type="component" value="Unassembled WGS sequence"/>
</dbReference>
<organism evidence="2 3">
    <name type="scientific">Mucuna pruriens</name>
    <name type="common">Velvet bean</name>
    <name type="synonym">Dolichos pruriens</name>
    <dbReference type="NCBI Taxonomy" id="157652"/>
    <lineage>
        <taxon>Eukaryota</taxon>
        <taxon>Viridiplantae</taxon>
        <taxon>Streptophyta</taxon>
        <taxon>Embryophyta</taxon>
        <taxon>Tracheophyta</taxon>
        <taxon>Spermatophyta</taxon>
        <taxon>Magnoliopsida</taxon>
        <taxon>eudicotyledons</taxon>
        <taxon>Gunneridae</taxon>
        <taxon>Pentapetalae</taxon>
        <taxon>rosids</taxon>
        <taxon>fabids</taxon>
        <taxon>Fabales</taxon>
        <taxon>Fabaceae</taxon>
        <taxon>Papilionoideae</taxon>
        <taxon>50 kb inversion clade</taxon>
        <taxon>NPAAA clade</taxon>
        <taxon>indigoferoid/millettioid clade</taxon>
        <taxon>Phaseoleae</taxon>
        <taxon>Mucuna</taxon>
    </lineage>
</organism>
<protein>
    <recommendedName>
        <fullName evidence="1">Integrase catalytic domain-containing protein</fullName>
    </recommendedName>
</protein>
<dbReference type="GO" id="GO:0003676">
    <property type="term" value="F:nucleic acid binding"/>
    <property type="evidence" value="ECO:0007669"/>
    <property type="project" value="InterPro"/>
</dbReference>